<organism evidence="2 4">
    <name type="scientific">Aspergillus hiratsukae</name>
    <dbReference type="NCBI Taxonomy" id="1194566"/>
    <lineage>
        <taxon>Eukaryota</taxon>
        <taxon>Fungi</taxon>
        <taxon>Dikarya</taxon>
        <taxon>Ascomycota</taxon>
        <taxon>Pezizomycotina</taxon>
        <taxon>Eurotiomycetes</taxon>
        <taxon>Eurotiomycetidae</taxon>
        <taxon>Eurotiales</taxon>
        <taxon>Aspergillaceae</taxon>
        <taxon>Aspergillus</taxon>
        <taxon>Aspergillus subgen. Fumigati</taxon>
    </lineage>
</organism>
<evidence type="ECO:0000313" key="1">
    <source>
        <dbReference type="EMBL" id="KAF7116950.1"/>
    </source>
</evidence>
<dbReference type="Pfam" id="PF13374">
    <property type="entry name" value="TPR_10"/>
    <property type="match status" value="1"/>
</dbReference>
<dbReference type="InterPro" id="IPR011990">
    <property type="entry name" value="TPR-like_helical_dom_sf"/>
</dbReference>
<dbReference type="InterPro" id="IPR053137">
    <property type="entry name" value="NLR-like"/>
</dbReference>
<dbReference type="PANTHER" id="PTHR46082:SF6">
    <property type="entry name" value="AAA+ ATPASE DOMAIN-CONTAINING PROTEIN-RELATED"/>
    <property type="match status" value="1"/>
</dbReference>
<dbReference type="Gene3D" id="3.40.50.300">
    <property type="entry name" value="P-loop containing nucleotide triphosphate hydrolases"/>
    <property type="match status" value="1"/>
</dbReference>
<name>A0A8H6QEY1_9EURO</name>
<dbReference type="Gene3D" id="1.25.40.10">
    <property type="entry name" value="Tetratricopeptide repeat domain"/>
    <property type="match status" value="2"/>
</dbReference>
<proteinExistence type="predicted"/>
<protein>
    <submittedName>
        <fullName evidence="2">Uncharacterized protein</fullName>
    </submittedName>
</protein>
<dbReference type="Proteomes" id="UP000662466">
    <property type="component" value="Unassembled WGS sequence"/>
</dbReference>
<keyword evidence="3" id="KW-1185">Reference proteome</keyword>
<evidence type="ECO:0000313" key="3">
    <source>
        <dbReference type="Proteomes" id="UP000630445"/>
    </source>
</evidence>
<dbReference type="PANTHER" id="PTHR46082">
    <property type="entry name" value="ATP/GTP-BINDING PROTEIN-RELATED"/>
    <property type="match status" value="1"/>
</dbReference>
<gene>
    <name evidence="1" type="ORF">CNMCM5793_005580</name>
    <name evidence="2" type="ORF">CNMCM6106_006698</name>
</gene>
<dbReference type="SUPFAM" id="SSF53474">
    <property type="entry name" value="alpha/beta-Hydrolases"/>
    <property type="match status" value="1"/>
</dbReference>
<dbReference type="Proteomes" id="UP000630445">
    <property type="component" value="Unassembled WGS sequence"/>
</dbReference>
<sequence>MRNATAAIHVPTVSMTELTSVSRVMAITTVVAGKFIVAVHGLNEHPTTAWTAPETGTLWLKDLIPKHIPQARVLSFGYESSASLFDGLGFVDRVQSLATTLVAQLESDRSLADCGKRPIIFVCHGLGGVIVKKALAHSASSLSPLVAHLNDIFISTFAILFFGTPHSNINLANWLALESLGVRDGSAHRAGSSQSSPPKKLRSLESITEQFAPLMKKFYVSFFWEGMPTDFGGYHDFLVEPASAAPAIYESPKCAIVGATHSKMVKLLDWSPSYSTVLATLKRYCLKAPGVINDRWKQAIDALARARLNEAHEIAGFRFSLPDKLADHCIKDTSQQEARNQHLYTPLLPSIDYIGRKEIREQIRQALLLPETDFIRQGQRRFIVHGIAGSGKSQLCTNFASDNRESYWGVFTIDATSEALAAKSYSDIGKIGGLASTESAGRHYLSQAREPWLLIIDNADSPDIHLPNLFPPGNRGHILVTTRNREIQKYGNVGSIELGGLGKKGALYLLLNSAEISPPWDTSTETTGKEITRILGYLALAIKQAGSAISRKLCNLEDYIDFYQYYRKKRKQKASIESSSGREDIYSAFDLSFEHLEKKQTMPSQDAIEILNIVSFFHFDNIPIEIFESAMRNRRVAQAPSSLISRLQAPRPFPHFLKRASEDIDPYYLRVVLCELYTLSLISYDKDLKSFRLHPLIHAWSRDRIDPKQRKIWAFIALNTLVEAIVLPSDDHKGLDTDLGKDILPHLDECLAACPVEIEMFSIPFGRLGIQDKAETAARCGYVYALCGRFADAARYIAMVKDLTVQTLGYDNPKTQMAMMGLAEVLWGLGKLDEGIALQKRVVEVRRSRLGSTNRDTLKAMATLGQSFWLNGQYLESLQLLEETTKNMIDTLGPEDRDTLVAMDNLGVTLGSWQRYDESRAMHERVLKIRQRDAEDDDIDTLTTMSNLAMALLDLGELEQAREMMSRVYKLRQKKLGKEHPYTLWALCYLSKIYTKLGLLDQAERMLKDGIAAGKRSLGEDHLGVLMGSGELARVYARQGRLEKAEKLSLSMLQKVKVTRGSKHFDYIFGMWKLGQLYKMKHQVREALDAYRVAFEHTEPRLTREHPLSKQIELSISRLDGSVPTMTENTNTKEEQTLLELPEKRAFRTCPNGR</sequence>
<dbReference type="InterPro" id="IPR027417">
    <property type="entry name" value="P-loop_NTPase"/>
</dbReference>
<dbReference type="SUPFAM" id="SSF52540">
    <property type="entry name" value="P-loop containing nucleoside triphosphate hydrolases"/>
    <property type="match status" value="1"/>
</dbReference>
<dbReference type="GO" id="GO:0042802">
    <property type="term" value="F:identical protein binding"/>
    <property type="evidence" value="ECO:0007669"/>
    <property type="project" value="InterPro"/>
</dbReference>
<dbReference type="InterPro" id="IPR029058">
    <property type="entry name" value="AB_hydrolase_fold"/>
</dbReference>
<dbReference type="EMBL" id="JACBAD010002097">
    <property type="protein sequence ID" value="KAF7116950.1"/>
    <property type="molecule type" value="Genomic_DNA"/>
</dbReference>
<evidence type="ECO:0000313" key="4">
    <source>
        <dbReference type="Proteomes" id="UP000662466"/>
    </source>
</evidence>
<dbReference type="OrthoDB" id="5086500at2759"/>
<evidence type="ECO:0000313" key="2">
    <source>
        <dbReference type="EMBL" id="KAF7172546.1"/>
    </source>
</evidence>
<reference evidence="2" key="1">
    <citation type="submission" date="2020-06" db="EMBL/GenBank/DDBJ databases">
        <title>Draft genome sequences of strains closely related to Aspergillus parafelis and Aspergillus hiratsukae.</title>
        <authorList>
            <person name="Dos Santos R.A.C."/>
            <person name="Rivero-Menendez O."/>
            <person name="Steenwyk J.L."/>
            <person name="Mead M.E."/>
            <person name="Goldman G.H."/>
            <person name="Alastruey-Izquierdo A."/>
            <person name="Rokas A."/>
        </authorList>
    </citation>
    <scope>NUCLEOTIDE SEQUENCE</scope>
    <source>
        <strain evidence="1">CNM-CM5793</strain>
        <strain evidence="2">CNM-CM6106</strain>
    </source>
</reference>
<dbReference type="Gene3D" id="3.40.50.1820">
    <property type="entry name" value="alpha/beta hydrolase"/>
    <property type="match status" value="1"/>
</dbReference>
<dbReference type="EMBL" id="JACBAF010001852">
    <property type="protein sequence ID" value="KAF7172546.1"/>
    <property type="molecule type" value="Genomic_DNA"/>
</dbReference>
<dbReference type="SUPFAM" id="SSF48452">
    <property type="entry name" value="TPR-like"/>
    <property type="match status" value="3"/>
</dbReference>
<dbReference type="AlphaFoldDB" id="A0A8H6QEY1"/>
<comment type="caution">
    <text evidence="2">The sequence shown here is derived from an EMBL/GenBank/DDBJ whole genome shotgun (WGS) entry which is preliminary data.</text>
</comment>
<accession>A0A8H6QEY1</accession>
<dbReference type="Pfam" id="PF13424">
    <property type="entry name" value="TPR_12"/>
    <property type="match status" value="3"/>
</dbReference>